<feature type="region of interest" description="Disordered" evidence="3">
    <location>
        <begin position="1"/>
        <end position="22"/>
    </location>
</feature>
<evidence type="ECO:0000256" key="1">
    <source>
        <dbReference type="ARBA" id="ARBA00010617"/>
    </source>
</evidence>
<keyword evidence="2" id="KW-0560">Oxidoreductase</keyword>
<name>A0ABQ3QGH4_9ACTN</name>
<evidence type="ECO:0000313" key="4">
    <source>
        <dbReference type="EMBL" id="GHI36371.1"/>
    </source>
</evidence>
<evidence type="ECO:0000313" key="5">
    <source>
        <dbReference type="Proteomes" id="UP001050808"/>
    </source>
</evidence>
<dbReference type="Proteomes" id="UP001050808">
    <property type="component" value="Unassembled WGS sequence"/>
</dbReference>
<dbReference type="InterPro" id="IPR036396">
    <property type="entry name" value="Cyt_P450_sf"/>
</dbReference>
<keyword evidence="2" id="KW-0503">Monooxygenase</keyword>
<keyword evidence="2" id="KW-0349">Heme</keyword>
<dbReference type="CDD" id="cd11031">
    <property type="entry name" value="Cyp158A-like"/>
    <property type="match status" value="1"/>
</dbReference>
<organism evidence="4 5">
    <name type="scientific">Streptomyces violascens</name>
    <dbReference type="NCBI Taxonomy" id="67381"/>
    <lineage>
        <taxon>Bacteria</taxon>
        <taxon>Bacillati</taxon>
        <taxon>Actinomycetota</taxon>
        <taxon>Actinomycetes</taxon>
        <taxon>Kitasatosporales</taxon>
        <taxon>Streptomycetaceae</taxon>
        <taxon>Streptomyces</taxon>
    </lineage>
</organism>
<comment type="similarity">
    <text evidence="1 2">Belongs to the cytochrome P450 family.</text>
</comment>
<dbReference type="EMBL" id="BNDY01000002">
    <property type="protein sequence ID" value="GHI36371.1"/>
    <property type="molecule type" value="Genomic_DNA"/>
</dbReference>
<dbReference type="Gene3D" id="1.10.630.10">
    <property type="entry name" value="Cytochrome P450"/>
    <property type="match status" value="1"/>
</dbReference>
<evidence type="ECO:0000256" key="3">
    <source>
        <dbReference type="SAM" id="MobiDB-lite"/>
    </source>
</evidence>
<accession>A0ABQ3QGH4</accession>
<dbReference type="PROSITE" id="PS00086">
    <property type="entry name" value="CYTOCHROME_P450"/>
    <property type="match status" value="1"/>
</dbReference>
<dbReference type="InterPro" id="IPR001128">
    <property type="entry name" value="Cyt_P450"/>
</dbReference>
<dbReference type="RefSeq" id="WP_189960349.1">
    <property type="nucleotide sequence ID" value="NZ_BMUA01000001.1"/>
</dbReference>
<dbReference type="PANTHER" id="PTHR46696">
    <property type="entry name" value="P450, PUTATIVE (EUROFUNG)-RELATED"/>
    <property type="match status" value="1"/>
</dbReference>
<comment type="caution">
    <text evidence="4">The sequence shown here is derived from an EMBL/GenBank/DDBJ whole genome shotgun (WGS) entry which is preliminary data.</text>
</comment>
<dbReference type="PRINTS" id="PR00385">
    <property type="entry name" value="P450"/>
</dbReference>
<dbReference type="Pfam" id="PF00067">
    <property type="entry name" value="p450"/>
    <property type="match status" value="2"/>
</dbReference>
<dbReference type="InterPro" id="IPR017972">
    <property type="entry name" value="Cyt_P450_CS"/>
</dbReference>
<keyword evidence="2" id="KW-0408">Iron</keyword>
<dbReference type="PRINTS" id="PR00359">
    <property type="entry name" value="BP450"/>
</dbReference>
<evidence type="ECO:0000256" key="2">
    <source>
        <dbReference type="RuleBase" id="RU000461"/>
    </source>
</evidence>
<proteinExistence type="inferred from homology"/>
<dbReference type="InterPro" id="IPR002397">
    <property type="entry name" value="Cyt_P450_B"/>
</dbReference>
<gene>
    <name evidence="4" type="ORF">Sviol_07790</name>
</gene>
<reference evidence="4" key="1">
    <citation type="submission" date="2024-05" db="EMBL/GenBank/DDBJ databases">
        <title>Whole genome shotgun sequence of Streptomyces violascens NBRC 12920.</title>
        <authorList>
            <person name="Komaki H."/>
            <person name="Tamura T."/>
        </authorList>
    </citation>
    <scope>NUCLEOTIDE SEQUENCE</scope>
    <source>
        <strain evidence="4">NBRC 12920</strain>
    </source>
</reference>
<keyword evidence="2" id="KW-0479">Metal-binding</keyword>
<sequence>MAEALKPPHAGGSFPFPPGPLGGCPEEYRRRRAECPLGPVTLPSGDEVLLATAYDDIREVLAGASFSRNLRYPGAPRMLPGEALGDDPHALTGMDGPEHARLRRIVQGAFTPRRAEAWRPHVQAVAEELLDGIVAAGPPTDLLASYAFALPVEVICRLLGVPAKDSGLFRAWSDTLLSLTPDGAGERRRAAAEFGAYVDDLVAGHRHAPGHDLVDALIEARDEGDRLSEAELGRMVRGLIVAGHETTAHVIARGVLTLLRNPAELAALRAAPGLLPDAVEEILRLQIPGHGALLRVATADVTLPSGATVARGRGVLAPMAAANQDPVRFPDPGRLDIRRAGNKHLSFGHGPHFCLGAHLARVEVRTALEAVVRRLPGLALAVPAEELTWTTGSRVCGLRRLPLTW</sequence>
<dbReference type="PANTHER" id="PTHR46696:SF6">
    <property type="entry name" value="P450, PUTATIVE (EUROFUNG)-RELATED"/>
    <property type="match status" value="1"/>
</dbReference>
<protein>
    <submittedName>
        <fullName evidence="4">Cytochrome P450</fullName>
    </submittedName>
</protein>
<dbReference type="SUPFAM" id="SSF48264">
    <property type="entry name" value="Cytochrome P450"/>
    <property type="match status" value="1"/>
</dbReference>
<keyword evidence="5" id="KW-1185">Reference proteome</keyword>